<name>A0A2R8BLL0_9RHOB</name>
<evidence type="ECO:0000313" key="3">
    <source>
        <dbReference type="Proteomes" id="UP000244924"/>
    </source>
</evidence>
<evidence type="ECO:0000313" key="2">
    <source>
        <dbReference type="EMBL" id="SPH24312.1"/>
    </source>
</evidence>
<keyword evidence="3" id="KW-1185">Reference proteome</keyword>
<organism evidence="2 3">
    <name type="scientific">Albidovulum aquaemixtae</name>
    <dbReference type="NCBI Taxonomy" id="1542388"/>
    <lineage>
        <taxon>Bacteria</taxon>
        <taxon>Pseudomonadati</taxon>
        <taxon>Pseudomonadota</taxon>
        <taxon>Alphaproteobacteria</taxon>
        <taxon>Rhodobacterales</taxon>
        <taxon>Paracoccaceae</taxon>
        <taxon>Albidovulum</taxon>
    </lineage>
</organism>
<sequence length="264" mass="27843">MTETELDAAHRSMTAAPEDPAARLRYYERLADTELFLLLAAEPEGDMVSPRIFALEDGDFALAFDLEERLADFVGMPVPYAALPGRAAARALAGQDVGLALNLGDAACAQLLPAEALAWLAGALDHIPEAAEVLPTEFFAPRDLPRALFSAIDRRLSRLAGIATRAFLVGTAGLDGTVSHLLAFEGARASEEPVLAKAIAEAVTFSGLESSCLDVTFLSTDDPALAQIAAVAVCFELPEIPALPTRSATVNAPGMDPAHPPRLR</sequence>
<accession>A0A2R8BLL0</accession>
<dbReference type="Pfam" id="PF07179">
    <property type="entry name" value="SseB"/>
    <property type="match status" value="1"/>
</dbReference>
<feature type="domain" description="SseB protein N-terminal" evidence="1">
    <location>
        <begin position="15"/>
        <end position="114"/>
    </location>
</feature>
<dbReference type="Proteomes" id="UP000244924">
    <property type="component" value="Unassembled WGS sequence"/>
</dbReference>
<evidence type="ECO:0000259" key="1">
    <source>
        <dbReference type="Pfam" id="PF07179"/>
    </source>
</evidence>
<dbReference type="EMBL" id="OMOQ01000003">
    <property type="protein sequence ID" value="SPH24312.1"/>
    <property type="molecule type" value="Genomic_DNA"/>
</dbReference>
<dbReference type="AlphaFoldDB" id="A0A2R8BLL0"/>
<protein>
    <recommendedName>
        <fullName evidence="1">SseB protein N-terminal domain-containing protein</fullName>
    </recommendedName>
</protein>
<dbReference type="InterPro" id="IPR009839">
    <property type="entry name" value="SseB_N"/>
</dbReference>
<proteinExistence type="predicted"/>
<reference evidence="2 3" key="1">
    <citation type="submission" date="2018-03" db="EMBL/GenBank/DDBJ databases">
        <authorList>
            <person name="Keele B.F."/>
        </authorList>
    </citation>
    <scope>NUCLEOTIDE SEQUENCE [LARGE SCALE GENOMIC DNA]</scope>
    <source>
        <strain evidence="2 3">CECT 8626</strain>
    </source>
</reference>
<gene>
    <name evidence="2" type="ORF">DEA8626_03363</name>
</gene>